<dbReference type="AlphaFoldDB" id="A0A511N3P7"/>
<dbReference type="EMBL" id="BJXB01000013">
    <property type="protein sequence ID" value="GEM47493.1"/>
    <property type="molecule type" value="Genomic_DNA"/>
</dbReference>
<evidence type="ECO:0000313" key="1">
    <source>
        <dbReference type="EMBL" id="GEM47493.1"/>
    </source>
</evidence>
<accession>A0A511N3P7</accession>
<proteinExistence type="predicted"/>
<protein>
    <submittedName>
        <fullName evidence="1">Uncharacterized protein</fullName>
    </submittedName>
</protein>
<sequence>MLSCVGFANCLYDPEEGYDPVPLKAKNDIVSIVNERAFMIDSKGKSTRLFEPLNRNFKDGKLTSASRNFWTERAVKQDGKFEFKMIRMNQREVYI</sequence>
<name>A0A511N3P7_DEIC1</name>
<organism evidence="1 2">
    <name type="scientific">Deinococcus cellulosilyticus (strain DSM 18568 / NBRC 106333 / KACC 11606 / 5516J-15)</name>
    <dbReference type="NCBI Taxonomy" id="1223518"/>
    <lineage>
        <taxon>Bacteria</taxon>
        <taxon>Thermotogati</taxon>
        <taxon>Deinococcota</taxon>
        <taxon>Deinococci</taxon>
        <taxon>Deinococcales</taxon>
        <taxon>Deinococcaceae</taxon>
        <taxon>Deinococcus</taxon>
    </lineage>
</organism>
<gene>
    <name evidence="1" type="ORF">DC3_31280</name>
</gene>
<comment type="caution">
    <text evidence="1">The sequence shown here is derived from an EMBL/GenBank/DDBJ whole genome shotgun (WGS) entry which is preliminary data.</text>
</comment>
<dbReference type="Proteomes" id="UP000321306">
    <property type="component" value="Unassembled WGS sequence"/>
</dbReference>
<keyword evidence="2" id="KW-1185">Reference proteome</keyword>
<evidence type="ECO:0000313" key="2">
    <source>
        <dbReference type="Proteomes" id="UP000321306"/>
    </source>
</evidence>
<reference evidence="1 2" key="1">
    <citation type="submission" date="2019-07" db="EMBL/GenBank/DDBJ databases">
        <title>Whole genome shotgun sequence of Deinococcus cellulosilyticus NBRC 106333.</title>
        <authorList>
            <person name="Hosoyama A."/>
            <person name="Uohara A."/>
            <person name="Ohji S."/>
            <person name="Ichikawa N."/>
        </authorList>
    </citation>
    <scope>NUCLEOTIDE SEQUENCE [LARGE SCALE GENOMIC DNA]</scope>
    <source>
        <strain evidence="1 2">NBRC 106333</strain>
    </source>
</reference>